<dbReference type="EMBL" id="JADILX010000082">
    <property type="protein sequence ID" value="MBO8485799.1"/>
    <property type="molecule type" value="Genomic_DNA"/>
</dbReference>
<dbReference type="Proteomes" id="UP000823750">
    <property type="component" value="Unassembled WGS sequence"/>
</dbReference>
<accession>A0A9D9J3H0</accession>
<protein>
    <recommendedName>
        <fullName evidence="3">Cell division protein FtsQ</fullName>
    </recommendedName>
</protein>
<proteinExistence type="predicted"/>
<comment type="caution">
    <text evidence="1">The sequence shown here is derived from an EMBL/GenBank/DDBJ whole genome shotgun (WGS) entry which is preliminary data.</text>
</comment>
<gene>
    <name evidence="1" type="ORF">IAB78_05185</name>
</gene>
<evidence type="ECO:0000313" key="1">
    <source>
        <dbReference type="EMBL" id="MBO8485799.1"/>
    </source>
</evidence>
<dbReference type="AlphaFoldDB" id="A0A9D9J3H0"/>
<reference evidence="1" key="1">
    <citation type="submission" date="2020-10" db="EMBL/GenBank/DDBJ databases">
        <authorList>
            <person name="Gilroy R."/>
        </authorList>
    </citation>
    <scope>NUCLEOTIDE SEQUENCE</scope>
    <source>
        <strain evidence="1">B2-16538</strain>
    </source>
</reference>
<reference evidence="1" key="2">
    <citation type="journal article" date="2021" name="PeerJ">
        <title>Extensive microbial diversity within the chicken gut microbiome revealed by metagenomics and culture.</title>
        <authorList>
            <person name="Gilroy R."/>
            <person name="Ravi A."/>
            <person name="Getino M."/>
            <person name="Pursley I."/>
            <person name="Horton D.L."/>
            <person name="Alikhan N.F."/>
            <person name="Baker D."/>
            <person name="Gharbi K."/>
            <person name="Hall N."/>
            <person name="Watson M."/>
            <person name="Adriaenssens E.M."/>
            <person name="Foster-Nyarko E."/>
            <person name="Jarju S."/>
            <person name="Secka A."/>
            <person name="Antonio M."/>
            <person name="Oren A."/>
            <person name="Chaudhuri R.R."/>
            <person name="La Ragione R."/>
            <person name="Hildebrand F."/>
            <person name="Pallen M.J."/>
        </authorList>
    </citation>
    <scope>NUCLEOTIDE SEQUENCE</scope>
    <source>
        <strain evidence="1">B2-16538</strain>
    </source>
</reference>
<name>A0A9D9J3H0_9BACT</name>
<evidence type="ECO:0000313" key="2">
    <source>
        <dbReference type="Proteomes" id="UP000823750"/>
    </source>
</evidence>
<sequence length="260" mass="29342">MNRLTRYISAGIFTGLIFLLLLAAYSSQAVKRGRMACTGVEVTVLDSMKNSFVDSRDILSYLRSEYGDFTGKNVDSISLIRIEKDVDARSAVRKSEAYITKDGILHVDITQREPAVRFQKGAAGFYADAEGCLFPLQDTYTAHVPIVDGDLPLKADTGYKGKPQSEEEREWIMAILRLLEYMDDSGTWARDIVQINVLKGGDLLMVPREGREKFIFGPPDGAEEKFRKMELYYTGIVPEKGEGYYSSVNLKYDRQIICRK</sequence>
<evidence type="ECO:0008006" key="3">
    <source>
        <dbReference type="Google" id="ProtNLM"/>
    </source>
</evidence>
<organism evidence="1 2">
    <name type="scientific">Candidatus Cryptobacteroides excrementavium</name>
    <dbReference type="NCBI Taxonomy" id="2840759"/>
    <lineage>
        <taxon>Bacteria</taxon>
        <taxon>Pseudomonadati</taxon>
        <taxon>Bacteroidota</taxon>
        <taxon>Bacteroidia</taxon>
        <taxon>Bacteroidales</taxon>
        <taxon>Candidatus Cryptobacteroides</taxon>
    </lineage>
</organism>